<dbReference type="GO" id="GO:0000775">
    <property type="term" value="C:chromosome, centromeric region"/>
    <property type="evidence" value="ECO:0007669"/>
    <property type="project" value="UniProtKB-SubCell"/>
</dbReference>
<evidence type="ECO:0000256" key="6">
    <source>
        <dbReference type="ARBA" id="ARBA00023242"/>
    </source>
</evidence>
<feature type="region of interest" description="Disordered" evidence="9">
    <location>
        <begin position="1"/>
        <end position="68"/>
    </location>
</feature>
<dbReference type="InterPro" id="IPR025212">
    <property type="entry name" value="CAD_CENP-Q"/>
</dbReference>
<evidence type="ECO:0000256" key="4">
    <source>
        <dbReference type="ARBA" id="ARBA00016397"/>
    </source>
</evidence>
<evidence type="ECO:0000256" key="9">
    <source>
        <dbReference type="SAM" id="MobiDB-lite"/>
    </source>
</evidence>
<dbReference type="GO" id="GO:0005634">
    <property type="term" value="C:nucleus"/>
    <property type="evidence" value="ECO:0007669"/>
    <property type="project" value="UniProtKB-SubCell"/>
</dbReference>
<evidence type="ECO:0000256" key="8">
    <source>
        <dbReference type="SAM" id="Coils"/>
    </source>
</evidence>
<dbReference type="PANTHER" id="PTHR31345:SF3">
    <property type="entry name" value="CENTROMERE PROTEIN Q"/>
    <property type="match status" value="1"/>
</dbReference>
<feature type="compositionally biased region" description="Polar residues" evidence="9">
    <location>
        <begin position="29"/>
        <end position="42"/>
    </location>
</feature>
<keyword evidence="11" id="KW-1185">Reference proteome</keyword>
<comment type="similarity">
    <text evidence="3">Belongs to the CENP-Q/OKP1 family.</text>
</comment>
<dbReference type="EMBL" id="CM015713">
    <property type="protein sequence ID" value="KAF3686554.1"/>
    <property type="molecule type" value="Genomic_DNA"/>
</dbReference>
<protein>
    <recommendedName>
        <fullName evidence="4">Centromere protein Q</fullName>
    </recommendedName>
</protein>
<evidence type="ECO:0000256" key="5">
    <source>
        <dbReference type="ARBA" id="ARBA00022454"/>
    </source>
</evidence>
<feature type="coiled-coil region" evidence="8">
    <location>
        <begin position="149"/>
        <end position="197"/>
    </location>
</feature>
<sequence length="257" mass="28849">MKPVRGSDQSSTLKSKRKTGKKAKPATVFQGQERSESNNGKNSVVKPPRKRKGSPSAPNKAKGQENWKLIPRSSITALENIMDLSILSTLALRRTEKKESQEHLNTIKRRVLVLCAQLKVPEQKQKDLEHSTHRYQEETKKSVVGRNTLSTLEEDLKAVVSALENAEEQAVSLQHTCNTLRDQVEEEEEQAKEARIRHSIPSGDTEITAQKLGEILQKSEGNQDAWALLRKGHVIHIDQFFNPGFIPISRASCSEET</sequence>
<keyword evidence="6" id="KW-0539">Nucleus</keyword>
<reference evidence="10 11" key="1">
    <citation type="submission" date="2019-02" db="EMBL/GenBank/DDBJ databases">
        <title>Opniocepnalus argus genome.</title>
        <authorList>
            <person name="Zhou C."/>
            <person name="Xiao S."/>
        </authorList>
    </citation>
    <scope>NUCLEOTIDE SEQUENCE [LARGE SCALE GENOMIC DNA]</scope>
    <source>
        <strain evidence="10">OARG1902GOOAL</strain>
        <tissue evidence="10">Muscle</tissue>
    </source>
</reference>
<dbReference type="Proteomes" id="UP000503349">
    <property type="component" value="Chromosome 2"/>
</dbReference>
<gene>
    <name evidence="10" type="ORF">EXN66_Car002226</name>
</gene>
<keyword evidence="8" id="KW-0175">Coiled coil</keyword>
<name>A0A6G1P8V5_CHAAH</name>
<proteinExistence type="inferred from homology"/>
<evidence type="ECO:0000256" key="3">
    <source>
        <dbReference type="ARBA" id="ARBA00008191"/>
    </source>
</evidence>
<keyword evidence="5" id="KW-0158">Chromosome</keyword>
<reference evidence="11" key="2">
    <citation type="submission" date="2019-02" db="EMBL/GenBank/DDBJ databases">
        <title>Opniocepnalus argus Var Kimnra genome.</title>
        <authorList>
            <person name="Zhou C."/>
            <person name="Xiao S."/>
        </authorList>
    </citation>
    <scope>NUCLEOTIDE SEQUENCE [LARGE SCALE GENOMIC DNA]</scope>
</reference>
<organism evidence="10 11">
    <name type="scientific">Channa argus</name>
    <name type="common">Northern snakehead</name>
    <name type="synonym">Ophicephalus argus</name>
    <dbReference type="NCBI Taxonomy" id="215402"/>
    <lineage>
        <taxon>Eukaryota</taxon>
        <taxon>Metazoa</taxon>
        <taxon>Chordata</taxon>
        <taxon>Craniata</taxon>
        <taxon>Vertebrata</taxon>
        <taxon>Euteleostomi</taxon>
        <taxon>Actinopterygii</taxon>
        <taxon>Neopterygii</taxon>
        <taxon>Teleostei</taxon>
        <taxon>Neoteleostei</taxon>
        <taxon>Acanthomorphata</taxon>
        <taxon>Anabantaria</taxon>
        <taxon>Anabantiformes</taxon>
        <taxon>Channoidei</taxon>
        <taxon>Channidae</taxon>
        <taxon>Channa</taxon>
    </lineage>
</organism>
<dbReference type="PANTHER" id="PTHR31345">
    <property type="entry name" value="CENTROMERE PROTEIN Q"/>
    <property type="match status" value="1"/>
</dbReference>
<evidence type="ECO:0000256" key="1">
    <source>
        <dbReference type="ARBA" id="ARBA00004123"/>
    </source>
</evidence>
<feature type="compositionally biased region" description="Basic residues" evidence="9">
    <location>
        <begin position="14"/>
        <end position="24"/>
    </location>
</feature>
<dbReference type="SUPFAM" id="SSF57997">
    <property type="entry name" value="Tropomyosin"/>
    <property type="match status" value="1"/>
</dbReference>
<evidence type="ECO:0000313" key="11">
    <source>
        <dbReference type="Proteomes" id="UP000503349"/>
    </source>
</evidence>
<evidence type="ECO:0000256" key="2">
    <source>
        <dbReference type="ARBA" id="ARBA00004584"/>
    </source>
</evidence>
<keyword evidence="7" id="KW-0137">Centromere</keyword>
<evidence type="ECO:0000256" key="7">
    <source>
        <dbReference type="ARBA" id="ARBA00023328"/>
    </source>
</evidence>
<evidence type="ECO:0000313" key="10">
    <source>
        <dbReference type="EMBL" id="KAF3686554.1"/>
    </source>
</evidence>
<dbReference type="AlphaFoldDB" id="A0A6G1P8V5"/>
<comment type="subcellular location">
    <subcellularLocation>
        <location evidence="2">Chromosome</location>
        <location evidence="2">Centromere</location>
    </subcellularLocation>
    <subcellularLocation>
        <location evidence="1">Nucleus</location>
    </subcellularLocation>
</comment>
<accession>A0A6G1P8V5</accession>